<feature type="chain" id="PRO_5004024217" description="Protein kinase domain-containing protein" evidence="7">
    <location>
        <begin position="19"/>
        <end position="681"/>
    </location>
</feature>
<feature type="signal peptide" evidence="7">
    <location>
        <begin position="1"/>
        <end position="18"/>
    </location>
</feature>
<reference evidence="9 10" key="1">
    <citation type="journal article" date="2012" name="Proc. Natl. Acad. Sci. U.S.A.">
        <title>Comparative genomics of Ceriporiopsis subvermispora and Phanerochaete chrysosporium provide insight into selective ligninolysis.</title>
        <authorList>
            <person name="Fernandez-Fueyo E."/>
            <person name="Ruiz-Duenas F.J."/>
            <person name="Ferreira P."/>
            <person name="Floudas D."/>
            <person name="Hibbett D.S."/>
            <person name="Canessa P."/>
            <person name="Larrondo L.F."/>
            <person name="James T.Y."/>
            <person name="Seelenfreund D."/>
            <person name="Lobos S."/>
            <person name="Polanco R."/>
            <person name="Tello M."/>
            <person name="Honda Y."/>
            <person name="Watanabe T."/>
            <person name="Watanabe T."/>
            <person name="Ryu J.S."/>
            <person name="Kubicek C.P."/>
            <person name="Schmoll M."/>
            <person name="Gaskell J."/>
            <person name="Hammel K.E."/>
            <person name="St John F.J."/>
            <person name="Vanden Wymelenberg A."/>
            <person name="Sabat G."/>
            <person name="Splinter BonDurant S."/>
            <person name="Syed K."/>
            <person name="Yadav J.S."/>
            <person name="Doddapaneni H."/>
            <person name="Subramanian V."/>
            <person name="Lavin J.L."/>
            <person name="Oguiza J.A."/>
            <person name="Perez G."/>
            <person name="Pisabarro A.G."/>
            <person name="Ramirez L."/>
            <person name="Santoyo F."/>
            <person name="Master E."/>
            <person name="Coutinho P.M."/>
            <person name="Henrissat B."/>
            <person name="Lombard V."/>
            <person name="Magnuson J.K."/>
            <person name="Kuees U."/>
            <person name="Hori C."/>
            <person name="Igarashi K."/>
            <person name="Samejima M."/>
            <person name="Held B.W."/>
            <person name="Barry K.W."/>
            <person name="LaButti K.M."/>
            <person name="Lapidus A."/>
            <person name="Lindquist E.A."/>
            <person name="Lucas S.M."/>
            <person name="Riley R."/>
            <person name="Salamov A.A."/>
            <person name="Hoffmeister D."/>
            <person name="Schwenk D."/>
            <person name="Hadar Y."/>
            <person name="Yarden O."/>
            <person name="de Vries R.P."/>
            <person name="Wiebenga A."/>
            <person name="Stenlid J."/>
            <person name="Eastwood D."/>
            <person name="Grigoriev I.V."/>
            <person name="Berka R.M."/>
            <person name="Blanchette R.A."/>
            <person name="Kersten P."/>
            <person name="Martinez A.T."/>
            <person name="Vicuna R."/>
            <person name="Cullen D."/>
        </authorList>
    </citation>
    <scope>NUCLEOTIDE SEQUENCE [LARGE SCALE GENOMIC DNA]</scope>
    <source>
        <strain evidence="9 10">B</strain>
    </source>
</reference>
<dbReference type="PROSITE" id="PS51257">
    <property type="entry name" value="PROKAR_LIPOPROTEIN"/>
    <property type="match status" value="1"/>
</dbReference>
<evidence type="ECO:0000256" key="6">
    <source>
        <dbReference type="SAM" id="MobiDB-lite"/>
    </source>
</evidence>
<dbReference type="GO" id="GO:0004674">
    <property type="term" value="F:protein serine/threonine kinase activity"/>
    <property type="evidence" value="ECO:0007669"/>
    <property type="project" value="UniProtKB-KW"/>
</dbReference>
<dbReference type="FunFam" id="1.10.510.10:FF:000624">
    <property type="entry name" value="Mitogen-activated protein kinase"/>
    <property type="match status" value="1"/>
</dbReference>
<dbReference type="Gene3D" id="1.10.510.10">
    <property type="entry name" value="Transferase(Phosphotransferase) domain 1"/>
    <property type="match status" value="1"/>
</dbReference>
<dbReference type="Proteomes" id="UP000016930">
    <property type="component" value="Unassembled WGS sequence"/>
</dbReference>
<keyword evidence="10" id="KW-1185">Reference proteome</keyword>
<keyword evidence="1" id="KW-0723">Serine/threonine-protein kinase</keyword>
<gene>
    <name evidence="9" type="ORF">CERSUDRAFT_121929</name>
</gene>
<dbReference type="EMBL" id="KB445793">
    <property type="protein sequence ID" value="EMD39723.1"/>
    <property type="molecule type" value="Genomic_DNA"/>
</dbReference>
<dbReference type="AlphaFoldDB" id="M2QRK7"/>
<name>M2QRK7_CERS8</name>
<dbReference type="GO" id="GO:0005524">
    <property type="term" value="F:ATP binding"/>
    <property type="evidence" value="ECO:0007669"/>
    <property type="project" value="UniProtKB-KW"/>
</dbReference>
<feature type="compositionally biased region" description="Basic and acidic residues" evidence="6">
    <location>
        <begin position="672"/>
        <end position="681"/>
    </location>
</feature>
<feature type="region of interest" description="Disordered" evidence="6">
    <location>
        <begin position="654"/>
        <end position="681"/>
    </location>
</feature>
<evidence type="ECO:0000256" key="1">
    <source>
        <dbReference type="ARBA" id="ARBA00022527"/>
    </source>
</evidence>
<evidence type="ECO:0000313" key="9">
    <source>
        <dbReference type="EMBL" id="EMD39723.1"/>
    </source>
</evidence>
<dbReference type="InterPro" id="IPR011009">
    <property type="entry name" value="Kinase-like_dom_sf"/>
</dbReference>
<evidence type="ECO:0000313" key="10">
    <source>
        <dbReference type="Proteomes" id="UP000016930"/>
    </source>
</evidence>
<keyword evidence="4" id="KW-0418">Kinase</keyword>
<dbReference type="STRING" id="914234.M2QRK7"/>
<dbReference type="PROSITE" id="PS50011">
    <property type="entry name" value="PROTEIN_KINASE_DOM"/>
    <property type="match status" value="1"/>
</dbReference>
<dbReference type="SMART" id="SM00220">
    <property type="entry name" value="S_TKc"/>
    <property type="match status" value="1"/>
</dbReference>
<dbReference type="SUPFAM" id="SSF56112">
    <property type="entry name" value="Protein kinase-like (PK-like)"/>
    <property type="match status" value="1"/>
</dbReference>
<dbReference type="HOGENOM" id="CLU_403843_0_0_1"/>
<keyword evidence="2" id="KW-0808">Transferase</keyword>
<keyword evidence="7" id="KW-0732">Signal</keyword>
<dbReference type="PANTHER" id="PTHR24055">
    <property type="entry name" value="MITOGEN-ACTIVATED PROTEIN KINASE"/>
    <property type="match status" value="1"/>
</dbReference>
<feature type="compositionally biased region" description="Polar residues" evidence="6">
    <location>
        <begin position="660"/>
        <end position="671"/>
    </location>
</feature>
<keyword evidence="5" id="KW-0067">ATP-binding</keyword>
<evidence type="ECO:0000256" key="4">
    <source>
        <dbReference type="ARBA" id="ARBA00022777"/>
    </source>
</evidence>
<proteinExistence type="predicted"/>
<sequence length="681" mass="77168">MALKYVTLPCLLFATGCALHYENSCCCAAWFANTAFDSYGPSVIICLLKNTQKKMLVSSHNCAATLLRAKDIGVGSWYMPALSGIGPKRLMSPEYQFIRQLDERCLSHTKRAIVFHKSTTKLHILKSIKLNNRIVPVLDYRKEVSSGAELMLDPMSWEILRRYLQIVRLHQAHVVPTLGHASFEVHLYEHYHPDNLKKRNIDLVLCLHGLLRGLKFIHSASIIHCDIRPENVRITCSRSVQITGFNLARSFDPTQADLDAAAPLERGLVLENVETRWYRAPECIIGVGNWGPACDMWSVGCILAELLGQEPLFRSTSYVDQLNQLIRILGTPSKVALQDNYSDLPLSPHRPLSERFRHADSTAVKFLADLLRINPKKRITCEAALGHELFSKMPQGNSLTHLGSSARGLVGPQRGIFEFALAAEDDLHQISALIKDEVKMLHNLVHKSPSYQTQDHAQNVRSKLHKIWRVIRASGYSSDQMKLETNIDLPHTTTLDTSRTMHVPPSTTLITISEISLRADDPKAEFIAELERLEYFCDFSTAKAFVEWLQDRQSRIHIAAMSFGVCQYALQYVIVLVNAYVSEQLEKARQGSWRIPSSHVTQVKSWYHDLCQWMEENACLDPVTSLVKSEDIARNLEHYFHDCPRCIVETTSKEQHSGPLPQSNWNRASLSTEHDRLSEIC</sequence>
<evidence type="ECO:0000256" key="5">
    <source>
        <dbReference type="ARBA" id="ARBA00022840"/>
    </source>
</evidence>
<dbReference type="InterPro" id="IPR050117">
    <property type="entry name" value="MAPK"/>
</dbReference>
<dbReference type="Pfam" id="PF00069">
    <property type="entry name" value="Pkinase"/>
    <property type="match status" value="1"/>
</dbReference>
<protein>
    <recommendedName>
        <fullName evidence="8">Protein kinase domain-containing protein</fullName>
    </recommendedName>
</protein>
<evidence type="ECO:0000256" key="7">
    <source>
        <dbReference type="SAM" id="SignalP"/>
    </source>
</evidence>
<evidence type="ECO:0000259" key="8">
    <source>
        <dbReference type="PROSITE" id="PS50011"/>
    </source>
</evidence>
<evidence type="ECO:0000256" key="2">
    <source>
        <dbReference type="ARBA" id="ARBA00022679"/>
    </source>
</evidence>
<evidence type="ECO:0000256" key="3">
    <source>
        <dbReference type="ARBA" id="ARBA00022741"/>
    </source>
</evidence>
<keyword evidence="3" id="KW-0547">Nucleotide-binding</keyword>
<dbReference type="InterPro" id="IPR000719">
    <property type="entry name" value="Prot_kinase_dom"/>
</dbReference>
<feature type="domain" description="Protein kinase" evidence="8">
    <location>
        <begin position="66"/>
        <end position="390"/>
    </location>
</feature>
<organism evidence="9 10">
    <name type="scientific">Ceriporiopsis subvermispora (strain B)</name>
    <name type="common">White-rot fungus</name>
    <name type="synonym">Gelatoporia subvermispora</name>
    <dbReference type="NCBI Taxonomy" id="914234"/>
    <lineage>
        <taxon>Eukaryota</taxon>
        <taxon>Fungi</taxon>
        <taxon>Dikarya</taxon>
        <taxon>Basidiomycota</taxon>
        <taxon>Agaricomycotina</taxon>
        <taxon>Agaricomycetes</taxon>
        <taxon>Polyporales</taxon>
        <taxon>Gelatoporiaceae</taxon>
        <taxon>Gelatoporia</taxon>
    </lineage>
</organism>
<accession>M2QRK7</accession>